<dbReference type="PROSITE" id="PS51352">
    <property type="entry name" value="THIOREDOXIN_2"/>
    <property type="match status" value="2"/>
</dbReference>
<evidence type="ECO:0000256" key="3">
    <source>
        <dbReference type="ARBA" id="ARBA00022737"/>
    </source>
</evidence>
<evidence type="ECO:0000256" key="6">
    <source>
        <dbReference type="SAM" id="SignalP"/>
    </source>
</evidence>
<dbReference type="GO" id="GO:0005783">
    <property type="term" value="C:endoplasmic reticulum"/>
    <property type="evidence" value="ECO:0007669"/>
    <property type="project" value="TreeGrafter"/>
</dbReference>
<dbReference type="NCBIfam" id="TIGR01126">
    <property type="entry name" value="pdi_dom"/>
    <property type="match status" value="1"/>
</dbReference>
<dbReference type="PROSITE" id="PS00194">
    <property type="entry name" value="THIOREDOXIN_1"/>
    <property type="match status" value="2"/>
</dbReference>
<feature type="signal peptide" evidence="6">
    <location>
        <begin position="1"/>
        <end position="18"/>
    </location>
</feature>
<evidence type="ECO:0000313" key="9">
    <source>
        <dbReference type="Proteomes" id="UP001152320"/>
    </source>
</evidence>
<evidence type="ECO:0000259" key="7">
    <source>
        <dbReference type="PROSITE" id="PS51352"/>
    </source>
</evidence>
<dbReference type="PANTHER" id="PTHR45672:SF3">
    <property type="entry name" value="THIOREDOXIN DOMAIN-CONTAINING PROTEIN 5"/>
    <property type="match status" value="1"/>
</dbReference>
<dbReference type="Pfam" id="PF00085">
    <property type="entry name" value="Thioredoxin"/>
    <property type="match status" value="3"/>
</dbReference>
<keyword evidence="4" id="KW-0676">Redox-active center</keyword>
<name>A0A9Q0YCX0_HOLLE</name>
<organism evidence="8 9">
    <name type="scientific">Holothuria leucospilota</name>
    <name type="common">Black long sea cucumber</name>
    <name type="synonym">Mertensiothuria leucospilota</name>
    <dbReference type="NCBI Taxonomy" id="206669"/>
    <lineage>
        <taxon>Eukaryota</taxon>
        <taxon>Metazoa</taxon>
        <taxon>Echinodermata</taxon>
        <taxon>Eleutherozoa</taxon>
        <taxon>Echinozoa</taxon>
        <taxon>Holothuroidea</taxon>
        <taxon>Aspidochirotacea</taxon>
        <taxon>Aspidochirotida</taxon>
        <taxon>Holothuriidae</taxon>
        <taxon>Holothuria</taxon>
    </lineage>
</organism>
<evidence type="ECO:0000256" key="4">
    <source>
        <dbReference type="ARBA" id="ARBA00023284"/>
    </source>
</evidence>
<evidence type="ECO:0000256" key="5">
    <source>
        <dbReference type="RuleBase" id="RU004208"/>
    </source>
</evidence>
<protein>
    <submittedName>
        <fullName evidence="8">Thioredoxin domain-containing protein 5</fullName>
    </submittedName>
</protein>
<dbReference type="CDD" id="cd02961">
    <property type="entry name" value="PDI_a_family"/>
    <property type="match status" value="1"/>
</dbReference>
<feature type="domain" description="Thioredoxin" evidence="7">
    <location>
        <begin position="252"/>
        <end position="379"/>
    </location>
</feature>
<evidence type="ECO:0000313" key="8">
    <source>
        <dbReference type="EMBL" id="KAJ8020513.1"/>
    </source>
</evidence>
<dbReference type="OrthoDB" id="71336at2759"/>
<dbReference type="Proteomes" id="UP001152320">
    <property type="component" value="Chromosome 22"/>
</dbReference>
<keyword evidence="9" id="KW-1185">Reference proteome</keyword>
<dbReference type="AlphaFoldDB" id="A0A9Q0YCX0"/>
<feature type="chain" id="PRO_5040401065" evidence="6">
    <location>
        <begin position="19"/>
        <end position="383"/>
    </location>
</feature>
<dbReference type="Gene3D" id="3.40.30.10">
    <property type="entry name" value="Glutaredoxin"/>
    <property type="match status" value="3"/>
</dbReference>
<keyword evidence="2 6" id="KW-0732">Signal</keyword>
<dbReference type="InterPro" id="IPR051063">
    <property type="entry name" value="PDI"/>
</dbReference>
<dbReference type="SUPFAM" id="SSF52833">
    <property type="entry name" value="Thioredoxin-like"/>
    <property type="match status" value="3"/>
</dbReference>
<accession>A0A9Q0YCX0</accession>
<dbReference type="InterPro" id="IPR036249">
    <property type="entry name" value="Thioredoxin-like_sf"/>
</dbReference>
<feature type="domain" description="Thioredoxin" evidence="7">
    <location>
        <begin position="126"/>
        <end position="251"/>
    </location>
</feature>
<proteinExistence type="inferred from homology"/>
<sequence length="383" mass="43173">MKNFITFLVVLAIFQVKADVDYKLFDYNAEALETAVKAKAHFVLLYANEDLCPECNAVRTTIHGLMAEYNLAEDSKVTVAELDCSENTDFCTKLEVKTYPEFYFFPSGEGKNIKYVGDAKKEDLKTFIDEQAASASKTTTIEPKNGLYELTQDSFKSFVAEGNHFIKFYAPWCGHCKKLAPTWDELAKGFEKSEDVKISKIDCTAHTEVCRDHGIRGYPTLKFFSAGEDIESYKGTRSHDELKKFVTEQVQKRNAPPQEEAAAETEEAEVAKDAVRELTDQDFSDVTSSGVAFVKFYAPWCGHCKRLAPTWEELAKDVSSMTGVSIAKIDCTKYKEVCSENEVRGYPTLYLFKDGERKPKYSGGRDLASLKAYLTGEFKKDEL</sequence>
<evidence type="ECO:0000256" key="1">
    <source>
        <dbReference type="ARBA" id="ARBA00006347"/>
    </source>
</evidence>
<dbReference type="PANTHER" id="PTHR45672">
    <property type="entry name" value="PROTEIN DISULFIDE-ISOMERASE C17H9.14C-RELATED"/>
    <property type="match status" value="1"/>
</dbReference>
<dbReference type="GO" id="GO:0006457">
    <property type="term" value="P:protein folding"/>
    <property type="evidence" value="ECO:0007669"/>
    <property type="project" value="TreeGrafter"/>
</dbReference>
<evidence type="ECO:0000256" key="2">
    <source>
        <dbReference type="ARBA" id="ARBA00022729"/>
    </source>
</evidence>
<comment type="caution">
    <text evidence="8">The sequence shown here is derived from an EMBL/GenBank/DDBJ whole genome shotgun (WGS) entry which is preliminary data.</text>
</comment>
<dbReference type="GO" id="GO:0003756">
    <property type="term" value="F:protein disulfide isomerase activity"/>
    <property type="evidence" value="ECO:0007669"/>
    <property type="project" value="InterPro"/>
</dbReference>
<dbReference type="InterPro" id="IPR013766">
    <property type="entry name" value="Thioredoxin_domain"/>
</dbReference>
<reference evidence="8" key="1">
    <citation type="submission" date="2021-10" db="EMBL/GenBank/DDBJ databases">
        <title>Tropical sea cucumber genome reveals ecological adaptation and Cuvierian tubules defense mechanism.</title>
        <authorList>
            <person name="Chen T."/>
        </authorList>
    </citation>
    <scope>NUCLEOTIDE SEQUENCE</scope>
    <source>
        <strain evidence="8">Nanhai2018</strain>
        <tissue evidence="8">Muscle</tissue>
    </source>
</reference>
<dbReference type="InterPro" id="IPR005788">
    <property type="entry name" value="PDI_thioredoxin-like_dom"/>
</dbReference>
<dbReference type="PRINTS" id="PR00421">
    <property type="entry name" value="THIOREDOXIN"/>
</dbReference>
<gene>
    <name evidence="8" type="ORF">HOLleu_40123</name>
</gene>
<comment type="similarity">
    <text evidence="1 5">Belongs to the protein disulfide isomerase family.</text>
</comment>
<dbReference type="EMBL" id="JAIZAY010000022">
    <property type="protein sequence ID" value="KAJ8020513.1"/>
    <property type="molecule type" value="Genomic_DNA"/>
</dbReference>
<keyword evidence="3" id="KW-0677">Repeat</keyword>
<dbReference type="InterPro" id="IPR017937">
    <property type="entry name" value="Thioredoxin_CS"/>
</dbReference>